<dbReference type="EMBL" id="MU826826">
    <property type="protein sequence ID" value="KAJ7375145.1"/>
    <property type="molecule type" value="Genomic_DNA"/>
</dbReference>
<dbReference type="Proteomes" id="UP001163046">
    <property type="component" value="Unassembled WGS sequence"/>
</dbReference>
<reference evidence="1" key="1">
    <citation type="submission" date="2023-01" db="EMBL/GenBank/DDBJ databases">
        <title>Genome assembly of the deep-sea coral Lophelia pertusa.</title>
        <authorList>
            <person name="Herrera S."/>
            <person name="Cordes E."/>
        </authorList>
    </citation>
    <scope>NUCLEOTIDE SEQUENCE</scope>
    <source>
        <strain evidence="1">USNM1676648</strain>
        <tissue evidence="1">Polyp</tissue>
    </source>
</reference>
<name>A0A9W9Z575_9CNID</name>
<accession>A0A9W9Z575</accession>
<proteinExistence type="predicted"/>
<evidence type="ECO:0000313" key="2">
    <source>
        <dbReference type="Proteomes" id="UP001163046"/>
    </source>
</evidence>
<dbReference type="AlphaFoldDB" id="A0A9W9Z575"/>
<protein>
    <submittedName>
        <fullName evidence="1">Uncharacterized protein</fullName>
    </submittedName>
</protein>
<sequence>MGPPKKKATQWLQKQPMECIIWAAAQVRPANDEEGTMESTDGEMENANGILPKIEKEALKSMSSVDVFASPIEDYSGDDAMRVPMTIAFIQTKMK</sequence>
<evidence type="ECO:0000313" key="1">
    <source>
        <dbReference type="EMBL" id="KAJ7375145.1"/>
    </source>
</evidence>
<gene>
    <name evidence="1" type="ORF">OS493_001883</name>
</gene>
<organism evidence="1 2">
    <name type="scientific">Desmophyllum pertusum</name>
    <dbReference type="NCBI Taxonomy" id="174260"/>
    <lineage>
        <taxon>Eukaryota</taxon>
        <taxon>Metazoa</taxon>
        <taxon>Cnidaria</taxon>
        <taxon>Anthozoa</taxon>
        <taxon>Hexacorallia</taxon>
        <taxon>Scleractinia</taxon>
        <taxon>Caryophylliina</taxon>
        <taxon>Caryophylliidae</taxon>
        <taxon>Desmophyllum</taxon>
    </lineage>
</organism>
<comment type="caution">
    <text evidence="1">The sequence shown here is derived from an EMBL/GenBank/DDBJ whole genome shotgun (WGS) entry which is preliminary data.</text>
</comment>
<keyword evidence="2" id="KW-1185">Reference proteome</keyword>